<keyword evidence="1" id="KW-0732">Signal</keyword>
<evidence type="ECO:0000256" key="1">
    <source>
        <dbReference type="SAM" id="SignalP"/>
    </source>
</evidence>
<feature type="chain" id="PRO_5035318491" description="Secreted protein" evidence="1">
    <location>
        <begin position="16"/>
        <end position="132"/>
    </location>
</feature>
<proteinExistence type="predicted"/>
<keyword evidence="3" id="KW-1185">Reference proteome</keyword>
<reference evidence="2" key="3">
    <citation type="submission" date="2022-01" db="UniProtKB">
        <authorList>
            <consortium name="EnsemblPlants"/>
        </authorList>
    </citation>
    <scope>IDENTIFICATION</scope>
    <source>
        <strain evidence="2">subsp. vulgare</strain>
    </source>
</reference>
<evidence type="ECO:0008006" key="4">
    <source>
        <dbReference type="Google" id="ProtNLM"/>
    </source>
</evidence>
<feature type="signal peptide" evidence="1">
    <location>
        <begin position="1"/>
        <end position="15"/>
    </location>
</feature>
<accession>A0A8I6XM86</accession>
<evidence type="ECO:0000313" key="3">
    <source>
        <dbReference type="Proteomes" id="UP000011116"/>
    </source>
</evidence>
<organism evidence="2 3">
    <name type="scientific">Hordeum vulgare subsp. vulgare</name>
    <name type="common">Domesticated barley</name>
    <dbReference type="NCBI Taxonomy" id="112509"/>
    <lineage>
        <taxon>Eukaryota</taxon>
        <taxon>Viridiplantae</taxon>
        <taxon>Streptophyta</taxon>
        <taxon>Embryophyta</taxon>
        <taxon>Tracheophyta</taxon>
        <taxon>Spermatophyta</taxon>
        <taxon>Magnoliopsida</taxon>
        <taxon>Liliopsida</taxon>
        <taxon>Poales</taxon>
        <taxon>Poaceae</taxon>
        <taxon>BOP clade</taxon>
        <taxon>Pooideae</taxon>
        <taxon>Triticodae</taxon>
        <taxon>Triticeae</taxon>
        <taxon>Hordeinae</taxon>
        <taxon>Hordeum</taxon>
    </lineage>
</organism>
<dbReference type="Proteomes" id="UP000011116">
    <property type="component" value="Chromosome 2H"/>
</dbReference>
<dbReference type="EnsemblPlants" id="HORVU.MOREX.r3.2HG0177930.1">
    <property type="protein sequence ID" value="HORVU.MOREX.r3.2HG0177930.1.CDS1"/>
    <property type="gene ID" value="HORVU.MOREX.r3.2HG0177930"/>
</dbReference>
<protein>
    <recommendedName>
        <fullName evidence="4">Secreted protein</fullName>
    </recommendedName>
</protein>
<dbReference type="Gramene" id="HORVU.MOREX.r2.2HG0147200.1">
    <property type="protein sequence ID" value="HORVU.MOREX.r2.2HG0147200.1.CDS.1"/>
    <property type="gene ID" value="HORVU.MOREX.r2.2HG0147200"/>
</dbReference>
<name>A0A8I6XM86_HORVV</name>
<sequence>MFFLLLFRSLLSCWALTPHQSIEKSQPPRQFLELAGRGQKLRLRATRHGVRTRTVTAAELRLRHGRRWLRQARWRGSVDLTHSEPASGHRRPPVGHQPCLRGSVILPIHDLFHPRFRRRCRGENFAPGECRR</sequence>
<dbReference type="AlphaFoldDB" id="A0A8I6XM86"/>
<reference evidence="2" key="2">
    <citation type="submission" date="2020-10" db="EMBL/GenBank/DDBJ databases">
        <authorList>
            <person name="Scholz U."/>
            <person name="Mascher M."/>
            <person name="Fiebig A."/>
        </authorList>
    </citation>
    <scope>NUCLEOTIDE SEQUENCE [LARGE SCALE GENOMIC DNA]</scope>
    <source>
        <strain evidence="2">cv. Morex</strain>
    </source>
</reference>
<evidence type="ECO:0000313" key="2">
    <source>
        <dbReference type="EnsemblPlants" id="HORVU.MOREX.r3.2HG0177930.1.CDS1"/>
    </source>
</evidence>
<dbReference type="Gramene" id="HORVU.MOREX.r3.2HG0177930.1">
    <property type="protein sequence ID" value="HORVU.MOREX.r3.2HG0177930.1.CDS1"/>
    <property type="gene ID" value="HORVU.MOREX.r3.2HG0177930"/>
</dbReference>
<reference evidence="3" key="1">
    <citation type="journal article" date="2012" name="Nature">
        <title>A physical, genetic and functional sequence assembly of the barley genome.</title>
        <authorList>
            <consortium name="The International Barley Genome Sequencing Consortium"/>
            <person name="Mayer K.F."/>
            <person name="Waugh R."/>
            <person name="Brown J.W."/>
            <person name="Schulman A."/>
            <person name="Langridge P."/>
            <person name="Platzer M."/>
            <person name="Fincher G.B."/>
            <person name="Muehlbauer G.J."/>
            <person name="Sato K."/>
            <person name="Close T.J."/>
            <person name="Wise R.P."/>
            <person name="Stein N."/>
        </authorList>
    </citation>
    <scope>NUCLEOTIDE SEQUENCE [LARGE SCALE GENOMIC DNA]</scope>
    <source>
        <strain evidence="3">cv. Morex</strain>
    </source>
</reference>